<dbReference type="Gramene" id="RZC49514">
    <property type="protein sequence ID" value="RZC49514"/>
    <property type="gene ID" value="C5167_017936"/>
</dbReference>
<dbReference type="GO" id="GO:0009611">
    <property type="term" value="P:response to wounding"/>
    <property type="evidence" value="ECO:0007669"/>
    <property type="project" value="InterPro"/>
</dbReference>
<evidence type="ECO:0008006" key="6">
    <source>
        <dbReference type="Google" id="ProtNLM"/>
    </source>
</evidence>
<evidence type="ECO:0000256" key="2">
    <source>
        <dbReference type="ARBA" id="ARBA00022690"/>
    </source>
</evidence>
<sequence>MASICKGKNSWPELVGVDGDAAAATIKRQNGNIVSAIVVLEGTSVSEDFRCTRVWVWVNGSGIVTTIPKIG</sequence>
<protein>
    <recommendedName>
        <fullName evidence="6">Proteinase inhibitor</fullName>
    </recommendedName>
</protein>
<comment type="similarity">
    <text evidence="1">Belongs to the protease inhibitor I13 (potato type I serine protease inhibitor) family.</text>
</comment>
<evidence type="ECO:0000313" key="4">
    <source>
        <dbReference type="EMBL" id="RZC49514.1"/>
    </source>
</evidence>
<proteinExistence type="inferred from homology"/>
<dbReference type="STRING" id="3469.A0A4Y7IKU0"/>
<dbReference type="EMBL" id="CM010716">
    <property type="protein sequence ID" value="RZC49514.1"/>
    <property type="molecule type" value="Genomic_DNA"/>
</dbReference>
<name>A0A4Y7IKU0_PAPSO</name>
<dbReference type="PRINTS" id="PR00292">
    <property type="entry name" value="POTATOINHBTR"/>
</dbReference>
<dbReference type="InterPro" id="IPR000864">
    <property type="entry name" value="Prot_inh_pot1"/>
</dbReference>
<keyword evidence="5" id="KW-1185">Reference proteome</keyword>
<dbReference type="OMA" id="GKSRWPE"/>
<dbReference type="Proteomes" id="UP000316621">
    <property type="component" value="Chromosome 2"/>
</dbReference>
<dbReference type="AlphaFoldDB" id="A0A4Y7IKU0"/>
<evidence type="ECO:0000256" key="1">
    <source>
        <dbReference type="ARBA" id="ARBA00008210"/>
    </source>
</evidence>
<dbReference type="Pfam" id="PF00280">
    <property type="entry name" value="potato_inhibit"/>
    <property type="match status" value="1"/>
</dbReference>
<evidence type="ECO:0000313" key="5">
    <source>
        <dbReference type="Proteomes" id="UP000316621"/>
    </source>
</evidence>
<dbReference type="PANTHER" id="PTHR33091:SF73">
    <property type="entry name" value="INHIBITOR OF TRYPSIN AND HAGEMAN FACTOR-LIKE"/>
    <property type="match status" value="1"/>
</dbReference>
<keyword evidence="3" id="KW-0722">Serine protease inhibitor</keyword>
<accession>A0A4Y7IKU0</accession>
<gene>
    <name evidence="4" type="ORF">C5167_017936</name>
</gene>
<evidence type="ECO:0000256" key="3">
    <source>
        <dbReference type="ARBA" id="ARBA00022900"/>
    </source>
</evidence>
<dbReference type="GO" id="GO:0004867">
    <property type="term" value="F:serine-type endopeptidase inhibitor activity"/>
    <property type="evidence" value="ECO:0007669"/>
    <property type="project" value="UniProtKB-KW"/>
</dbReference>
<organism evidence="4 5">
    <name type="scientific">Papaver somniferum</name>
    <name type="common">Opium poppy</name>
    <dbReference type="NCBI Taxonomy" id="3469"/>
    <lineage>
        <taxon>Eukaryota</taxon>
        <taxon>Viridiplantae</taxon>
        <taxon>Streptophyta</taxon>
        <taxon>Embryophyta</taxon>
        <taxon>Tracheophyta</taxon>
        <taxon>Spermatophyta</taxon>
        <taxon>Magnoliopsida</taxon>
        <taxon>Ranunculales</taxon>
        <taxon>Papaveraceae</taxon>
        <taxon>Papaveroideae</taxon>
        <taxon>Papaver</taxon>
    </lineage>
</organism>
<dbReference type="Gene3D" id="3.30.10.10">
    <property type="entry name" value="Trypsin Inhibitor V, subunit A"/>
    <property type="match status" value="1"/>
</dbReference>
<dbReference type="PROSITE" id="PS00285">
    <property type="entry name" value="POTATO_INHIBITOR"/>
    <property type="match status" value="1"/>
</dbReference>
<reference evidence="4 5" key="1">
    <citation type="journal article" date="2018" name="Science">
        <title>The opium poppy genome and morphinan production.</title>
        <authorList>
            <person name="Guo L."/>
            <person name="Winzer T."/>
            <person name="Yang X."/>
            <person name="Li Y."/>
            <person name="Ning Z."/>
            <person name="He Z."/>
            <person name="Teodor R."/>
            <person name="Lu Y."/>
            <person name="Bowser T.A."/>
            <person name="Graham I.A."/>
            <person name="Ye K."/>
        </authorList>
    </citation>
    <scope>NUCLEOTIDE SEQUENCE [LARGE SCALE GENOMIC DNA]</scope>
    <source>
        <strain evidence="5">cv. HN1</strain>
        <tissue evidence="4">Leaves</tissue>
    </source>
</reference>
<dbReference type="PANTHER" id="PTHR33091">
    <property type="entry name" value="PROTEIN, PUTATIVE, EXPRESSED-RELATED"/>
    <property type="match status" value="1"/>
</dbReference>
<dbReference type="InterPro" id="IPR036354">
    <property type="entry name" value="Prot_inh_pot1_sf"/>
</dbReference>
<keyword evidence="2" id="KW-0646">Protease inhibitor</keyword>
<dbReference type="SUPFAM" id="SSF54654">
    <property type="entry name" value="CI-2 family of serine protease inhibitors"/>
    <property type="match status" value="1"/>
</dbReference>